<gene>
    <name evidence="1" type="ORF">KIL84_018738</name>
</gene>
<dbReference type="AlphaFoldDB" id="A0A9D3XSI3"/>
<protein>
    <submittedName>
        <fullName evidence="1">Uncharacterized protein</fullName>
    </submittedName>
</protein>
<accession>A0A9D3XSI3</accession>
<name>A0A9D3XSI3_9SAUR</name>
<evidence type="ECO:0000313" key="1">
    <source>
        <dbReference type="EMBL" id="KAH1185989.1"/>
    </source>
</evidence>
<keyword evidence="2" id="KW-1185">Reference proteome</keyword>
<reference evidence="1" key="1">
    <citation type="submission" date="2021-09" db="EMBL/GenBank/DDBJ databases">
        <title>The genome of Mauremys mutica provides insights into the evolution of semi-aquatic lifestyle.</title>
        <authorList>
            <person name="Gong S."/>
            <person name="Gao Y."/>
        </authorList>
    </citation>
    <scope>NUCLEOTIDE SEQUENCE</scope>
    <source>
        <strain evidence="1">MM-2020</strain>
        <tissue evidence="1">Muscle</tissue>
    </source>
</reference>
<organism evidence="1 2">
    <name type="scientific">Mauremys mutica</name>
    <name type="common">yellowpond turtle</name>
    <dbReference type="NCBI Taxonomy" id="74926"/>
    <lineage>
        <taxon>Eukaryota</taxon>
        <taxon>Metazoa</taxon>
        <taxon>Chordata</taxon>
        <taxon>Craniata</taxon>
        <taxon>Vertebrata</taxon>
        <taxon>Euteleostomi</taxon>
        <taxon>Archelosauria</taxon>
        <taxon>Testudinata</taxon>
        <taxon>Testudines</taxon>
        <taxon>Cryptodira</taxon>
        <taxon>Durocryptodira</taxon>
        <taxon>Testudinoidea</taxon>
        <taxon>Geoemydidae</taxon>
        <taxon>Geoemydinae</taxon>
        <taxon>Mauremys</taxon>
    </lineage>
</organism>
<dbReference type="Proteomes" id="UP000827986">
    <property type="component" value="Unassembled WGS sequence"/>
</dbReference>
<comment type="caution">
    <text evidence="1">The sequence shown here is derived from an EMBL/GenBank/DDBJ whole genome shotgun (WGS) entry which is preliminary data.</text>
</comment>
<proteinExistence type="predicted"/>
<sequence>MYPPLIESRSHVLSLKNAFFNIFNIDFLKIVCVLSDPHMTVYSSIAAAGSKSEREILDNTKLGYLLSVFNKGTMEFLQSRGFSHSILDKCQRYLPSANLIFLLQCQVDDFFFTCAKLLCSVSEEL</sequence>
<dbReference type="EMBL" id="JAHDVG010000463">
    <property type="protein sequence ID" value="KAH1185989.1"/>
    <property type="molecule type" value="Genomic_DNA"/>
</dbReference>
<evidence type="ECO:0000313" key="2">
    <source>
        <dbReference type="Proteomes" id="UP000827986"/>
    </source>
</evidence>